<gene>
    <name evidence="1" type="ORF">CINCED_3A013339</name>
</gene>
<dbReference type="OrthoDB" id="6612914at2759"/>
<sequence length="119" mass="14006">MFWQIQVHTKDQQFQGIVWRDDPSKVVQSYKLTTVTYGLITSPYHALRVLKQLALFEQDSYPIGVKILLNDFYVDEVMTGSDNLRQCSQTQIIYRPYIFSKKVRGPNSKCPLFYLYTKN</sequence>
<organism evidence="1 2">
    <name type="scientific">Cinara cedri</name>
    <dbReference type="NCBI Taxonomy" id="506608"/>
    <lineage>
        <taxon>Eukaryota</taxon>
        <taxon>Metazoa</taxon>
        <taxon>Ecdysozoa</taxon>
        <taxon>Arthropoda</taxon>
        <taxon>Hexapoda</taxon>
        <taxon>Insecta</taxon>
        <taxon>Pterygota</taxon>
        <taxon>Neoptera</taxon>
        <taxon>Paraneoptera</taxon>
        <taxon>Hemiptera</taxon>
        <taxon>Sternorrhyncha</taxon>
        <taxon>Aphidomorpha</taxon>
        <taxon>Aphidoidea</taxon>
        <taxon>Aphididae</taxon>
        <taxon>Lachninae</taxon>
        <taxon>Cinara</taxon>
    </lineage>
</organism>
<evidence type="ECO:0000313" key="2">
    <source>
        <dbReference type="Proteomes" id="UP000325440"/>
    </source>
</evidence>
<dbReference type="Proteomes" id="UP000325440">
    <property type="component" value="Unassembled WGS sequence"/>
</dbReference>
<dbReference type="AlphaFoldDB" id="A0A5E4M5L5"/>
<dbReference type="EMBL" id="CABPRJ010000021">
    <property type="protein sequence ID" value="VVC25822.1"/>
    <property type="molecule type" value="Genomic_DNA"/>
</dbReference>
<name>A0A5E4M5L5_9HEMI</name>
<keyword evidence="2" id="KW-1185">Reference proteome</keyword>
<accession>A0A5E4M5L5</accession>
<protein>
    <submittedName>
        <fullName evidence="1">Uncharacterized protein</fullName>
    </submittedName>
</protein>
<evidence type="ECO:0000313" key="1">
    <source>
        <dbReference type="EMBL" id="VVC25822.1"/>
    </source>
</evidence>
<proteinExistence type="predicted"/>
<reference evidence="1 2" key="1">
    <citation type="submission" date="2019-08" db="EMBL/GenBank/DDBJ databases">
        <authorList>
            <person name="Alioto T."/>
            <person name="Alioto T."/>
            <person name="Gomez Garrido J."/>
        </authorList>
    </citation>
    <scope>NUCLEOTIDE SEQUENCE [LARGE SCALE GENOMIC DNA]</scope>
</reference>